<proteinExistence type="predicted"/>
<keyword evidence="3" id="KW-1185">Reference proteome</keyword>
<dbReference type="Proteomes" id="UP001154061">
    <property type="component" value="Unassembled WGS sequence"/>
</dbReference>
<protein>
    <submittedName>
        <fullName evidence="2">Uncharacterized protein</fullName>
    </submittedName>
</protein>
<evidence type="ECO:0000313" key="2">
    <source>
        <dbReference type="EMBL" id="MDF9746917.1"/>
    </source>
</evidence>
<dbReference type="AlphaFoldDB" id="A0A9Q4L3I6"/>
<feature type="region of interest" description="Disordered" evidence="1">
    <location>
        <begin position="49"/>
        <end position="76"/>
    </location>
</feature>
<accession>A0A9Q4L3I6</accession>
<name>A0A9Q4L3I6_9EURY</name>
<dbReference type="RefSeq" id="WP_277522584.1">
    <property type="nucleotide sequence ID" value="NZ_JAMQOT010000005.1"/>
</dbReference>
<feature type="compositionally biased region" description="Polar residues" evidence="1">
    <location>
        <begin position="49"/>
        <end position="61"/>
    </location>
</feature>
<organism evidence="2 3">
    <name type="scientific">Natrinema salsiterrestre</name>
    <dbReference type="NCBI Taxonomy" id="2950540"/>
    <lineage>
        <taxon>Archaea</taxon>
        <taxon>Methanobacteriati</taxon>
        <taxon>Methanobacteriota</taxon>
        <taxon>Stenosarchaea group</taxon>
        <taxon>Halobacteria</taxon>
        <taxon>Halobacteriales</taxon>
        <taxon>Natrialbaceae</taxon>
        <taxon>Natrinema</taxon>
    </lineage>
</organism>
<evidence type="ECO:0000313" key="3">
    <source>
        <dbReference type="Proteomes" id="UP001154061"/>
    </source>
</evidence>
<comment type="caution">
    <text evidence="2">The sequence shown here is derived from an EMBL/GenBank/DDBJ whole genome shotgun (WGS) entry which is preliminary data.</text>
</comment>
<gene>
    <name evidence="2" type="ORF">NDI89_15105</name>
</gene>
<dbReference type="EMBL" id="JAMQOT010000005">
    <property type="protein sequence ID" value="MDF9746917.1"/>
    <property type="molecule type" value="Genomic_DNA"/>
</dbReference>
<evidence type="ECO:0000256" key="1">
    <source>
        <dbReference type="SAM" id="MobiDB-lite"/>
    </source>
</evidence>
<sequence>MTRLAGGVLEFGWVRLLERDVLEFADLVSDTRIDDLGYAGTPSAVTAISPTEGSASSTGTAPQVAVGSPFETVRFS</sequence>
<reference evidence="2" key="1">
    <citation type="submission" date="2022-06" db="EMBL/GenBank/DDBJ databases">
        <title>Natrinema sp. a new haloarchaeum isolate from saline soil.</title>
        <authorList>
            <person name="Strakova D."/>
            <person name="Galisteo C."/>
            <person name="Sanchez-Porro C."/>
            <person name="Ventosa A."/>
        </authorList>
    </citation>
    <scope>NUCLEOTIDE SEQUENCE</scope>
    <source>
        <strain evidence="2">S1CR25-10</strain>
    </source>
</reference>